<proteinExistence type="predicted"/>
<accession>A0A2A6BLV4</accession>
<reference evidence="1" key="2">
    <citation type="submission" date="2022-06" db="UniProtKB">
        <authorList>
            <consortium name="EnsemblMetazoa"/>
        </authorList>
    </citation>
    <scope>IDENTIFICATION</scope>
    <source>
        <strain evidence="1">PS312</strain>
    </source>
</reference>
<organism evidence="1 2">
    <name type="scientific">Pristionchus pacificus</name>
    <name type="common">Parasitic nematode worm</name>
    <dbReference type="NCBI Taxonomy" id="54126"/>
    <lineage>
        <taxon>Eukaryota</taxon>
        <taxon>Metazoa</taxon>
        <taxon>Ecdysozoa</taxon>
        <taxon>Nematoda</taxon>
        <taxon>Chromadorea</taxon>
        <taxon>Rhabditida</taxon>
        <taxon>Rhabditina</taxon>
        <taxon>Diplogasteromorpha</taxon>
        <taxon>Diplogasteroidea</taxon>
        <taxon>Neodiplogasteridae</taxon>
        <taxon>Pristionchus</taxon>
    </lineage>
</organism>
<dbReference type="Proteomes" id="UP000005239">
    <property type="component" value="Unassembled WGS sequence"/>
</dbReference>
<keyword evidence="2" id="KW-1185">Reference proteome</keyword>
<evidence type="ECO:0000313" key="1">
    <source>
        <dbReference type="EnsemblMetazoa" id="PPA12061.1"/>
    </source>
</evidence>
<accession>A0A8R1U8J6</accession>
<gene>
    <name evidence="1" type="primary">WBGene00101615</name>
</gene>
<dbReference type="InterPro" id="IPR008974">
    <property type="entry name" value="TRAF-like"/>
</dbReference>
<dbReference type="AlphaFoldDB" id="A0A2A6BLV4"/>
<evidence type="ECO:0000313" key="2">
    <source>
        <dbReference type="Proteomes" id="UP000005239"/>
    </source>
</evidence>
<dbReference type="EnsemblMetazoa" id="PPA12061.1">
    <property type="protein sequence ID" value="PPA12061.1"/>
    <property type="gene ID" value="WBGene00101615"/>
</dbReference>
<name>A0A2A6BLV4_PRIPA</name>
<sequence length="230" mass="26686">MRNGTLKISVISPPEKAEVDEAMMIKQLEKELENVQTVIALQDQKISSLTIHMLESRIREMEKEIDEGKRAENNGEKGEKKHDDTESAIIEEIKMIKELFSDEDCAKDVECIHNKATFIFEIEYAKQGYRAVYIRKDFEQLFAGLCIMSSFRSQPYSVEYKMKLLSHNDNKPKFEKTLIRVFTAYSKANEVQLISFKELVDALKGYVEHDSIYIDFKVYPSVRCLPIPVQ</sequence>
<reference evidence="2" key="1">
    <citation type="journal article" date="2008" name="Nat. Genet.">
        <title>The Pristionchus pacificus genome provides a unique perspective on nematode lifestyle and parasitism.</title>
        <authorList>
            <person name="Dieterich C."/>
            <person name="Clifton S.W."/>
            <person name="Schuster L.N."/>
            <person name="Chinwalla A."/>
            <person name="Delehaunty K."/>
            <person name="Dinkelacker I."/>
            <person name="Fulton L."/>
            <person name="Fulton R."/>
            <person name="Godfrey J."/>
            <person name="Minx P."/>
            <person name="Mitreva M."/>
            <person name="Roeseler W."/>
            <person name="Tian H."/>
            <person name="Witte H."/>
            <person name="Yang S.P."/>
            <person name="Wilson R.K."/>
            <person name="Sommer R.J."/>
        </authorList>
    </citation>
    <scope>NUCLEOTIDE SEQUENCE [LARGE SCALE GENOMIC DNA]</scope>
    <source>
        <strain evidence="2">PS312</strain>
    </source>
</reference>
<dbReference type="Gene3D" id="2.60.210.10">
    <property type="entry name" value="Apoptosis, Tumor Necrosis Factor Receptor Associated Protein 2, Chain A"/>
    <property type="match status" value="1"/>
</dbReference>
<protein>
    <submittedName>
        <fullName evidence="1">Uncharacterized protein</fullName>
    </submittedName>
</protein>